<dbReference type="EMBL" id="JACDUJ010000001">
    <property type="protein sequence ID" value="MBA2846679.1"/>
    <property type="molecule type" value="Genomic_DNA"/>
</dbReference>
<reference evidence="1 2" key="1">
    <citation type="submission" date="2020-07" db="EMBL/GenBank/DDBJ databases">
        <title>Genomic Encyclopedia of Type Strains, Phase IV (KMG-V): Genome sequencing to study the core and pangenomes of soil and plant-associated prokaryotes.</title>
        <authorList>
            <person name="Whitman W."/>
        </authorList>
    </citation>
    <scope>NUCLEOTIDE SEQUENCE [LARGE SCALE GENOMIC DNA]</scope>
    <source>
        <strain evidence="1 2">A5</strain>
    </source>
</reference>
<evidence type="ECO:0000313" key="2">
    <source>
        <dbReference type="Proteomes" id="UP000571854"/>
    </source>
</evidence>
<accession>A0A7J9NNQ7</accession>
<dbReference type="Proteomes" id="UP000571854">
    <property type="component" value="Unassembled WGS sequence"/>
</dbReference>
<sequence>MPLLENEAAIGIVPYMQIGEAIPSNPAGIIPNTPSRRF</sequence>
<comment type="caution">
    <text evidence="1">The sequence shown here is derived from an EMBL/GenBank/DDBJ whole genome shotgun (WGS) entry which is preliminary data.</text>
</comment>
<evidence type="ECO:0000313" key="1">
    <source>
        <dbReference type="EMBL" id="MBA2846679.1"/>
    </source>
</evidence>
<dbReference type="AlphaFoldDB" id="A0A7J9NNQ7"/>
<name>A0A7J9NNQ7_METMI</name>
<protein>
    <submittedName>
        <fullName evidence="1">Uncharacterized protein</fullName>
    </submittedName>
</protein>
<gene>
    <name evidence="1" type="ORF">HNP88_000863</name>
</gene>
<organism evidence="1 2">
    <name type="scientific">Methanococcus maripaludis</name>
    <name type="common">Methanococcus deltae</name>
    <dbReference type="NCBI Taxonomy" id="39152"/>
    <lineage>
        <taxon>Archaea</taxon>
        <taxon>Methanobacteriati</taxon>
        <taxon>Methanobacteriota</taxon>
        <taxon>Methanomada group</taxon>
        <taxon>Methanococci</taxon>
        <taxon>Methanococcales</taxon>
        <taxon>Methanococcaceae</taxon>
        <taxon>Methanococcus</taxon>
    </lineage>
</organism>
<proteinExistence type="predicted"/>